<organism evidence="1 2">
    <name type="scientific">Oceanobacillus arenosus</name>
    <dbReference type="NCBI Taxonomy" id="1229153"/>
    <lineage>
        <taxon>Bacteria</taxon>
        <taxon>Bacillati</taxon>
        <taxon>Bacillota</taxon>
        <taxon>Bacilli</taxon>
        <taxon>Bacillales</taxon>
        <taxon>Bacillaceae</taxon>
        <taxon>Oceanobacillus</taxon>
    </lineage>
</organism>
<protein>
    <submittedName>
        <fullName evidence="1">Uncharacterized protein</fullName>
    </submittedName>
</protein>
<evidence type="ECO:0000313" key="2">
    <source>
        <dbReference type="Proteomes" id="UP000257143"/>
    </source>
</evidence>
<name>A0A3D8PUS6_9BACI</name>
<reference evidence="2" key="1">
    <citation type="submission" date="2017-11" db="EMBL/GenBank/DDBJ databases">
        <authorList>
            <person name="Zhu W."/>
        </authorList>
    </citation>
    <scope>NUCLEOTIDE SEQUENCE [LARGE SCALE GENOMIC DNA]</scope>
    <source>
        <strain evidence="2">CAU 1183</strain>
    </source>
</reference>
<dbReference type="RefSeq" id="WP_115773145.1">
    <property type="nucleotide sequence ID" value="NZ_PIOC01000016.1"/>
</dbReference>
<dbReference type="InterPro" id="IPR058676">
    <property type="entry name" value="YuzK"/>
</dbReference>
<sequence>MYYIGLNRFCLEEHLYVTILDVVKSRGWFTINGLRYTSEMEKAMHQTHHMSYAEYERNLDNRLMVEERREKDHHECKVLAAQVNSNIHM</sequence>
<proteinExistence type="predicted"/>
<gene>
    <name evidence="1" type="ORF">CWR48_10190</name>
</gene>
<comment type="caution">
    <text evidence="1">The sequence shown here is derived from an EMBL/GenBank/DDBJ whole genome shotgun (WGS) entry which is preliminary data.</text>
</comment>
<evidence type="ECO:0000313" key="1">
    <source>
        <dbReference type="EMBL" id="RDW18685.1"/>
    </source>
</evidence>
<dbReference type="EMBL" id="PIOC01000016">
    <property type="protein sequence ID" value="RDW18685.1"/>
    <property type="molecule type" value="Genomic_DNA"/>
</dbReference>
<accession>A0A3D8PUS6</accession>
<dbReference type="OrthoDB" id="2454002at2"/>
<keyword evidence="2" id="KW-1185">Reference proteome</keyword>
<dbReference type="Proteomes" id="UP000257143">
    <property type="component" value="Unassembled WGS sequence"/>
</dbReference>
<dbReference type="Pfam" id="PF26149">
    <property type="entry name" value="YuzK"/>
    <property type="match status" value="1"/>
</dbReference>
<dbReference type="AlphaFoldDB" id="A0A3D8PUS6"/>